<name>A0ABQ2JKF1_9SPHN</name>
<evidence type="ECO:0000313" key="2">
    <source>
        <dbReference type="EMBL" id="GGN48115.1"/>
    </source>
</evidence>
<keyword evidence="1" id="KW-0812">Transmembrane</keyword>
<accession>A0ABQ2JKF1</accession>
<dbReference type="RefSeq" id="WP_188819272.1">
    <property type="nucleotide sequence ID" value="NZ_BMLK01000007.1"/>
</dbReference>
<dbReference type="EMBL" id="BMLK01000007">
    <property type="protein sequence ID" value="GGN48115.1"/>
    <property type="molecule type" value="Genomic_DNA"/>
</dbReference>
<feature type="transmembrane region" description="Helical" evidence="1">
    <location>
        <begin position="46"/>
        <end position="66"/>
    </location>
</feature>
<sequence length="68" mass="7570">MTHTDRIMAIAGAVAAALAVLAWVQDRRRLRRSNLDRVGFMPWTPIFFWSLMAAILLLGLSGRAFLGV</sequence>
<protein>
    <submittedName>
        <fullName evidence="2">Uncharacterized protein</fullName>
    </submittedName>
</protein>
<evidence type="ECO:0000313" key="3">
    <source>
        <dbReference type="Proteomes" id="UP000605099"/>
    </source>
</evidence>
<organism evidence="2 3">
    <name type="scientific">Novosphingobium indicum</name>
    <dbReference type="NCBI Taxonomy" id="462949"/>
    <lineage>
        <taxon>Bacteria</taxon>
        <taxon>Pseudomonadati</taxon>
        <taxon>Pseudomonadota</taxon>
        <taxon>Alphaproteobacteria</taxon>
        <taxon>Sphingomonadales</taxon>
        <taxon>Sphingomonadaceae</taxon>
        <taxon>Novosphingobium</taxon>
    </lineage>
</organism>
<comment type="caution">
    <text evidence="2">The sequence shown here is derived from an EMBL/GenBank/DDBJ whole genome shotgun (WGS) entry which is preliminary data.</text>
</comment>
<gene>
    <name evidence="2" type="ORF">GCM10011349_17330</name>
</gene>
<proteinExistence type="predicted"/>
<reference evidence="3" key="1">
    <citation type="journal article" date="2019" name="Int. J. Syst. Evol. Microbiol.">
        <title>The Global Catalogue of Microorganisms (GCM) 10K type strain sequencing project: providing services to taxonomists for standard genome sequencing and annotation.</title>
        <authorList>
            <consortium name="The Broad Institute Genomics Platform"/>
            <consortium name="The Broad Institute Genome Sequencing Center for Infectious Disease"/>
            <person name="Wu L."/>
            <person name="Ma J."/>
        </authorList>
    </citation>
    <scope>NUCLEOTIDE SEQUENCE [LARGE SCALE GENOMIC DNA]</scope>
    <source>
        <strain evidence="3">CGMCC 1.6784</strain>
    </source>
</reference>
<keyword evidence="1" id="KW-0472">Membrane</keyword>
<evidence type="ECO:0000256" key="1">
    <source>
        <dbReference type="SAM" id="Phobius"/>
    </source>
</evidence>
<dbReference type="Proteomes" id="UP000605099">
    <property type="component" value="Unassembled WGS sequence"/>
</dbReference>
<keyword evidence="1" id="KW-1133">Transmembrane helix</keyword>
<keyword evidence="3" id="KW-1185">Reference proteome</keyword>